<feature type="domain" description="Sulfotransferase" evidence="3">
    <location>
        <begin position="10"/>
        <end position="281"/>
    </location>
</feature>
<evidence type="ECO:0000313" key="4">
    <source>
        <dbReference type="EMBL" id="SJZ50217.1"/>
    </source>
</evidence>
<dbReference type="Proteomes" id="UP000190888">
    <property type="component" value="Unassembled WGS sequence"/>
</dbReference>
<evidence type="ECO:0000256" key="1">
    <source>
        <dbReference type="ARBA" id="ARBA00005771"/>
    </source>
</evidence>
<dbReference type="PANTHER" id="PTHR11783">
    <property type="entry name" value="SULFOTRANSFERASE SULT"/>
    <property type="match status" value="1"/>
</dbReference>
<proteinExistence type="inferred from homology"/>
<evidence type="ECO:0000313" key="5">
    <source>
        <dbReference type="Proteomes" id="UP000190888"/>
    </source>
</evidence>
<name>A0A1T4L6J2_9BACT</name>
<protein>
    <submittedName>
        <fullName evidence="4">Sulfotransferase domain-containing protein</fullName>
    </submittedName>
</protein>
<dbReference type="Pfam" id="PF00685">
    <property type="entry name" value="Sulfotransfer_1"/>
    <property type="match status" value="1"/>
</dbReference>
<dbReference type="GO" id="GO:0008146">
    <property type="term" value="F:sulfotransferase activity"/>
    <property type="evidence" value="ECO:0007669"/>
    <property type="project" value="InterPro"/>
</dbReference>
<keyword evidence="2 4" id="KW-0808">Transferase</keyword>
<keyword evidence="5" id="KW-1185">Reference proteome</keyword>
<dbReference type="SUPFAM" id="SSF52540">
    <property type="entry name" value="P-loop containing nucleoside triphosphate hydrolases"/>
    <property type="match status" value="1"/>
</dbReference>
<comment type="similarity">
    <text evidence="1">Belongs to the sulfotransferase 1 family.</text>
</comment>
<sequence>MRIDVAKKIVWLASYPKSGNTWFRMFLSALLKNDGAFNINTPEIQGIFSSRALFEQFTDFDSGYLYRHEVLQLLPEVFTEFANLNQSSEKLFLKVHDAYILNEKGLPIIPAAPTRCAVYFIRNPLDIVASFSNHMGKSFDQMILTMNNPMAFLASQKNNLNNESQFPQLLLSWSEHVLSWKYVTQFPVLIIRYEDMLADTLATFSRITDFIGLQASQQEINKALATTSFHQLKQQESTAGFNEINPSRSFFRQGQAGKWVDELTKEQANLIISTHGTVMQQYGYPSSLIME</sequence>
<dbReference type="InterPro" id="IPR027417">
    <property type="entry name" value="P-loop_NTPase"/>
</dbReference>
<accession>A0A1T4L6J2</accession>
<reference evidence="4 5" key="1">
    <citation type="submission" date="2017-02" db="EMBL/GenBank/DDBJ databases">
        <authorList>
            <person name="Peterson S.W."/>
        </authorList>
    </citation>
    <scope>NUCLEOTIDE SEQUENCE [LARGE SCALE GENOMIC DNA]</scope>
    <source>
        <strain evidence="4 5">DSM 22335</strain>
    </source>
</reference>
<dbReference type="Gene3D" id="3.40.50.300">
    <property type="entry name" value="P-loop containing nucleotide triphosphate hydrolases"/>
    <property type="match status" value="1"/>
</dbReference>
<evidence type="ECO:0000259" key="3">
    <source>
        <dbReference type="Pfam" id="PF00685"/>
    </source>
</evidence>
<dbReference type="EMBL" id="FUWH01000002">
    <property type="protein sequence ID" value="SJZ50217.1"/>
    <property type="molecule type" value="Genomic_DNA"/>
</dbReference>
<organism evidence="4 5">
    <name type="scientific">Sediminibacterium ginsengisoli</name>
    <dbReference type="NCBI Taxonomy" id="413434"/>
    <lineage>
        <taxon>Bacteria</taxon>
        <taxon>Pseudomonadati</taxon>
        <taxon>Bacteroidota</taxon>
        <taxon>Chitinophagia</taxon>
        <taxon>Chitinophagales</taxon>
        <taxon>Chitinophagaceae</taxon>
        <taxon>Sediminibacterium</taxon>
    </lineage>
</organism>
<dbReference type="InterPro" id="IPR000863">
    <property type="entry name" value="Sulfotransferase_dom"/>
</dbReference>
<gene>
    <name evidence="4" type="ORF">SAMN04488132_102325</name>
</gene>
<dbReference type="OrthoDB" id="1437579at2"/>
<dbReference type="AlphaFoldDB" id="A0A1T4L6J2"/>
<dbReference type="STRING" id="413434.SAMN04488132_102325"/>
<evidence type="ECO:0000256" key="2">
    <source>
        <dbReference type="ARBA" id="ARBA00022679"/>
    </source>
</evidence>
<dbReference type="RefSeq" id="WP_078830278.1">
    <property type="nucleotide sequence ID" value="NZ_FUWH01000002.1"/>
</dbReference>